<comment type="similarity">
    <text evidence="3 10">Belongs to the aspartokinase family.</text>
</comment>
<evidence type="ECO:0000313" key="14">
    <source>
        <dbReference type="EMBL" id="KRL13922.1"/>
    </source>
</evidence>
<comment type="catalytic activity">
    <reaction evidence="9 10">
        <text>L-aspartate + ATP = 4-phospho-L-aspartate + ADP</text>
        <dbReference type="Rhea" id="RHEA:23776"/>
        <dbReference type="ChEBI" id="CHEBI:29991"/>
        <dbReference type="ChEBI" id="CHEBI:30616"/>
        <dbReference type="ChEBI" id="CHEBI:57535"/>
        <dbReference type="ChEBI" id="CHEBI:456216"/>
        <dbReference type="EC" id="2.7.2.4"/>
    </reaction>
</comment>
<accession>A0A0R1N8B5</accession>
<dbReference type="UniPathway" id="UPA00050">
    <property type="reaction ID" value="UER00461"/>
</dbReference>
<keyword evidence="15" id="KW-1185">Reference proteome</keyword>
<dbReference type="InterPro" id="IPR054352">
    <property type="entry name" value="ACT_Aspartokinase"/>
</dbReference>
<dbReference type="EMBL" id="AZEC01000003">
    <property type="protein sequence ID" value="KRL13922.1"/>
    <property type="molecule type" value="Genomic_DNA"/>
</dbReference>
<evidence type="ECO:0000256" key="4">
    <source>
        <dbReference type="ARBA" id="ARBA00022679"/>
    </source>
</evidence>
<comment type="caution">
    <text evidence="14">The sequence shown here is derived from an EMBL/GenBank/DDBJ whole genome shotgun (WGS) entry which is preliminary data.</text>
</comment>
<dbReference type="NCBIfam" id="TIGR00657">
    <property type="entry name" value="asp_kinases"/>
    <property type="match status" value="1"/>
</dbReference>
<dbReference type="InterPro" id="IPR042199">
    <property type="entry name" value="AsparK_Bifunc_asparK/hSer_DH"/>
</dbReference>
<dbReference type="Gene3D" id="1.20.120.1320">
    <property type="entry name" value="Aspartokinase, catalytic domain"/>
    <property type="match status" value="1"/>
</dbReference>
<comment type="pathway">
    <text evidence="2 11">Amino-acid biosynthesis; L-lysine biosynthesis via DAP pathway; (S)-tetrahydrodipicolinate from L-aspartate: step 1/4.</text>
</comment>
<comment type="pathway">
    <text evidence="11">Amino-acid biosynthesis; L-threonine biosynthesis; L-threonine from L-aspartate: step 1/5.</text>
</comment>
<evidence type="ECO:0000256" key="8">
    <source>
        <dbReference type="ARBA" id="ARBA00022915"/>
    </source>
</evidence>
<dbReference type="InterPro" id="IPR036393">
    <property type="entry name" value="AceGlu_kinase-like_sf"/>
</dbReference>
<dbReference type="GO" id="GO:0005524">
    <property type="term" value="F:ATP binding"/>
    <property type="evidence" value="ECO:0007669"/>
    <property type="project" value="UniProtKB-KW"/>
</dbReference>
<dbReference type="NCBIfam" id="NF006540">
    <property type="entry name" value="PRK09034.1"/>
    <property type="match status" value="1"/>
</dbReference>
<evidence type="ECO:0000256" key="9">
    <source>
        <dbReference type="ARBA" id="ARBA00047872"/>
    </source>
</evidence>
<dbReference type="SUPFAM" id="SSF53633">
    <property type="entry name" value="Carbamate kinase-like"/>
    <property type="match status" value="1"/>
</dbReference>
<dbReference type="Pfam" id="PF00696">
    <property type="entry name" value="AA_kinase"/>
    <property type="match status" value="1"/>
</dbReference>
<dbReference type="InterPro" id="IPR001341">
    <property type="entry name" value="Asp_kinase"/>
</dbReference>
<keyword evidence="7" id="KW-0067">ATP-binding</keyword>
<evidence type="ECO:0000313" key="15">
    <source>
        <dbReference type="Proteomes" id="UP000051330"/>
    </source>
</evidence>
<sequence length="454" mass="49347">MKVIKFGGSSLATGSEVEKAINIVRADPARQVMVVSAPGKRFSGDVKVTDLLSELATATQAGQDTTTLVEQILVRYMTIADHFELDGQRVGDHFRNHLQTIAETDYPNSEFLFAAFLAQGEWMNAHLIAQIMAKLHLNARCVSPADLGMVVVGSPRQAQLAPSSYDRLADFPLIPGETIVVPGFFAFDQQGHIAMFARGGSDITGAILARGLGATLYENFTDVSAIYAADPHIIAHPRPINTLTYREMRELAYAGFSVFNDEAIIPAIQGNIRINIKNTNDPEAPGTMIAPTKEVNHHHLITGIAASDGYTVLYIHRYLLNREVGMTMKILQVLAKYHVSYDQMPGGIDDLSIIFAKKHLTTTIEAALTREITTAVAPDRLKWLPDLAIVEVVGEGLSHRTDLIARILTQLATVEIAPVIISQGAARINLTIGVDTTQAAAAVQALYALSEEEK</sequence>
<keyword evidence="8" id="KW-0220">Diaminopimelate biosynthesis</keyword>
<comment type="pathway">
    <text evidence="11">Amino-acid biosynthesis; L-methionine biosynthesis via de novo pathway; L-homoserine from L-aspartate: step 1/3.</text>
</comment>
<dbReference type="AlphaFoldDB" id="A0A0R1N8B5"/>
<evidence type="ECO:0000256" key="3">
    <source>
        <dbReference type="ARBA" id="ARBA00010122"/>
    </source>
</evidence>
<evidence type="ECO:0000256" key="11">
    <source>
        <dbReference type="RuleBase" id="RU004249"/>
    </source>
</evidence>
<dbReference type="GO" id="GO:0019877">
    <property type="term" value="P:diaminopimelate biosynthetic process"/>
    <property type="evidence" value="ECO:0007669"/>
    <property type="project" value="UniProtKB-KW"/>
</dbReference>
<dbReference type="InterPro" id="IPR018042">
    <property type="entry name" value="Aspartate_kinase_CS"/>
</dbReference>
<dbReference type="Gene3D" id="3.30.2130.10">
    <property type="entry name" value="VC0802-like"/>
    <property type="match status" value="1"/>
</dbReference>
<dbReference type="Proteomes" id="UP000051330">
    <property type="component" value="Unassembled WGS sequence"/>
</dbReference>
<protein>
    <recommendedName>
        <fullName evidence="10">Aspartokinase</fullName>
        <ecNumber evidence="10">2.7.2.4</ecNumber>
    </recommendedName>
</protein>
<dbReference type="OrthoDB" id="9799110at2"/>
<keyword evidence="4 10" id="KW-0808">Transferase</keyword>
<dbReference type="PANTHER" id="PTHR21499">
    <property type="entry name" value="ASPARTATE KINASE"/>
    <property type="match status" value="1"/>
</dbReference>
<dbReference type="SUPFAM" id="SSF55021">
    <property type="entry name" value="ACT-like"/>
    <property type="match status" value="2"/>
</dbReference>
<dbReference type="RefSeq" id="WP_057818911.1">
    <property type="nucleotide sequence ID" value="NZ_AZEC01000003.1"/>
</dbReference>
<evidence type="ECO:0000256" key="6">
    <source>
        <dbReference type="ARBA" id="ARBA00022777"/>
    </source>
</evidence>
<dbReference type="PROSITE" id="PS00324">
    <property type="entry name" value="ASPARTOKINASE"/>
    <property type="match status" value="1"/>
</dbReference>
<dbReference type="PATRIC" id="fig|1423792.3.peg.1982"/>
<dbReference type="GO" id="GO:0009090">
    <property type="term" value="P:homoserine biosynthetic process"/>
    <property type="evidence" value="ECO:0007669"/>
    <property type="project" value="TreeGrafter"/>
</dbReference>
<evidence type="ECO:0000256" key="5">
    <source>
        <dbReference type="ARBA" id="ARBA00022741"/>
    </source>
</evidence>
<evidence type="ECO:0000256" key="1">
    <source>
        <dbReference type="ARBA" id="ARBA00003121"/>
    </source>
</evidence>
<organism evidence="14 15">
    <name type="scientific">Schleiferilactobacillus perolens DSM 12744</name>
    <dbReference type="NCBI Taxonomy" id="1423792"/>
    <lineage>
        <taxon>Bacteria</taxon>
        <taxon>Bacillati</taxon>
        <taxon>Bacillota</taxon>
        <taxon>Bacilli</taxon>
        <taxon>Lactobacillales</taxon>
        <taxon>Lactobacillaceae</taxon>
        <taxon>Schleiferilactobacillus</taxon>
    </lineage>
</organism>
<keyword evidence="6 10" id="KW-0418">Kinase</keyword>
<dbReference type="UniPathway" id="UPA00034">
    <property type="reaction ID" value="UER00015"/>
</dbReference>
<dbReference type="Pfam" id="PF22468">
    <property type="entry name" value="ACT_9"/>
    <property type="match status" value="1"/>
</dbReference>
<evidence type="ECO:0000256" key="10">
    <source>
        <dbReference type="RuleBase" id="RU003448"/>
    </source>
</evidence>
<evidence type="ECO:0000256" key="2">
    <source>
        <dbReference type="ARBA" id="ARBA00004766"/>
    </source>
</evidence>
<dbReference type="GO" id="GO:0009089">
    <property type="term" value="P:lysine biosynthetic process via diaminopimelate"/>
    <property type="evidence" value="ECO:0007669"/>
    <property type="project" value="UniProtKB-UniPathway"/>
</dbReference>
<dbReference type="UniPathway" id="UPA00051">
    <property type="reaction ID" value="UER00462"/>
</dbReference>
<dbReference type="GO" id="GO:0004072">
    <property type="term" value="F:aspartate kinase activity"/>
    <property type="evidence" value="ECO:0007669"/>
    <property type="project" value="UniProtKB-EC"/>
</dbReference>
<dbReference type="PANTHER" id="PTHR21499:SF67">
    <property type="entry name" value="ASPARTOKINASE 3"/>
    <property type="match status" value="1"/>
</dbReference>
<evidence type="ECO:0000259" key="12">
    <source>
        <dbReference type="Pfam" id="PF00696"/>
    </source>
</evidence>
<dbReference type="GO" id="GO:0005829">
    <property type="term" value="C:cytosol"/>
    <property type="evidence" value="ECO:0007669"/>
    <property type="project" value="TreeGrafter"/>
</dbReference>
<keyword evidence="11" id="KW-0028">Amino-acid biosynthesis</keyword>
<dbReference type="GO" id="GO:0009088">
    <property type="term" value="P:threonine biosynthetic process"/>
    <property type="evidence" value="ECO:0007669"/>
    <property type="project" value="UniProtKB-UniPathway"/>
</dbReference>
<evidence type="ECO:0000256" key="7">
    <source>
        <dbReference type="ARBA" id="ARBA00022840"/>
    </source>
</evidence>
<comment type="function">
    <text evidence="1">Catalyzes the phosphorylation of the beta-carboxyl group of aspartic acid with ATP to yield 4-phospho-L-aspartate, which is involved in the branched biosynthetic pathway leading to the biosynthesis of amino acids threonine, isoleucine and methionine.</text>
</comment>
<dbReference type="Gene3D" id="3.40.1160.10">
    <property type="entry name" value="Acetylglutamate kinase-like"/>
    <property type="match status" value="1"/>
</dbReference>
<keyword evidence="5" id="KW-0547">Nucleotide-binding</keyword>
<dbReference type="InterPro" id="IPR045865">
    <property type="entry name" value="ACT-like_dom_sf"/>
</dbReference>
<feature type="domain" description="Aspartokinase ACT" evidence="13">
    <location>
        <begin position="390"/>
        <end position="447"/>
    </location>
</feature>
<gene>
    <name evidence="14" type="ORF">FD09_GL001955</name>
</gene>
<dbReference type="InterPro" id="IPR001048">
    <property type="entry name" value="Asp/Glu/Uridylate_kinase"/>
</dbReference>
<name>A0A0R1N8B5_9LACO</name>
<proteinExistence type="inferred from homology"/>
<dbReference type="EC" id="2.7.2.4" evidence="10"/>
<feature type="domain" description="Aspartate/glutamate/uridylate kinase" evidence="12">
    <location>
        <begin position="2"/>
        <end position="278"/>
    </location>
</feature>
<reference evidence="14 15" key="1">
    <citation type="journal article" date="2015" name="Genome Announc.">
        <title>Expanding the biotechnology potential of lactobacilli through comparative genomics of 213 strains and associated genera.</title>
        <authorList>
            <person name="Sun Z."/>
            <person name="Harris H.M."/>
            <person name="McCann A."/>
            <person name="Guo C."/>
            <person name="Argimon S."/>
            <person name="Zhang W."/>
            <person name="Yang X."/>
            <person name="Jeffery I.B."/>
            <person name="Cooney J.C."/>
            <person name="Kagawa T.F."/>
            <person name="Liu W."/>
            <person name="Song Y."/>
            <person name="Salvetti E."/>
            <person name="Wrobel A."/>
            <person name="Rasinkangas P."/>
            <person name="Parkhill J."/>
            <person name="Rea M.C."/>
            <person name="O'Sullivan O."/>
            <person name="Ritari J."/>
            <person name="Douillard F.P."/>
            <person name="Paul Ross R."/>
            <person name="Yang R."/>
            <person name="Briner A.E."/>
            <person name="Felis G.E."/>
            <person name="de Vos W.M."/>
            <person name="Barrangou R."/>
            <person name="Klaenhammer T.R."/>
            <person name="Caufield P.W."/>
            <person name="Cui Y."/>
            <person name="Zhang H."/>
            <person name="O'Toole P.W."/>
        </authorList>
    </citation>
    <scope>NUCLEOTIDE SEQUENCE [LARGE SCALE GENOMIC DNA]</scope>
    <source>
        <strain evidence="14 15">DSM 12744</strain>
    </source>
</reference>
<dbReference type="STRING" id="1423792.FD09_GL001955"/>
<evidence type="ECO:0000259" key="13">
    <source>
        <dbReference type="Pfam" id="PF22468"/>
    </source>
</evidence>